<dbReference type="Gene3D" id="3.20.20.10">
    <property type="entry name" value="Alanine racemase"/>
    <property type="match status" value="1"/>
</dbReference>
<dbReference type="EC" id="4.1.1.17" evidence="7"/>
<comment type="subunit">
    <text evidence="9">Homodimer. Only the dimer is catalytically active, as the active sites are constructed of residues from both monomers.</text>
</comment>
<comment type="catalytic activity">
    <reaction evidence="10">
        <text>L-ornithine + H(+) = putrescine + CO2</text>
        <dbReference type="Rhea" id="RHEA:22964"/>
        <dbReference type="ChEBI" id="CHEBI:15378"/>
        <dbReference type="ChEBI" id="CHEBI:16526"/>
        <dbReference type="ChEBI" id="CHEBI:46911"/>
        <dbReference type="ChEBI" id="CHEBI:326268"/>
        <dbReference type="EC" id="4.1.1.17"/>
    </reaction>
</comment>
<proteinExistence type="inferred from homology"/>
<reference evidence="17" key="2">
    <citation type="submission" date="2025-04" db="UniProtKB">
        <authorList>
            <consortium name="RefSeq"/>
        </authorList>
    </citation>
    <scope>IDENTIFICATION</scope>
    <source>
        <strain evidence="17">Aabys</strain>
    </source>
</reference>
<evidence type="ECO:0000256" key="2">
    <source>
        <dbReference type="ARBA" id="ARBA00008872"/>
    </source>
</evidence>
<feature type="active site" description="Proton donor" evidence="11">
    <location>
        <position position="339"/>
    </location>
</feature>
<dbReference type="PRINTS" id="PR01179">
    <property type="entry name" value="ODADCRBXLASE"/>
</dbReference>
<dbReference type="PROSITE" id="PS00878">
    <property type="entry name" value="ODR_DC_2_1"/>
    <property type="match status" value="1"/>
</dbReference>
<protein>
    <recommendedName>
        <fullName evidence="7">ornithine decarboxylase</fullName>
        <ecNumber evidence="7">4.1.1.17</ecNumber>
    </recommendedName>
</protein>
<evidence type="ECO:0000313" key="17">
    <source>
        <dbReference type="RefSeq" id="XP_005187899.1"/>
    </source>
</evidence>
<evidence type="ECO:0000256" key="1">
    <source>
        <dbReference type="ARBA" id="ARBA00001933"/>
    </source>
</evidence>
<gene>
    <name evidence="15" type="primary">101893438</name>
    <name evidence="17" type="synonym">LOC101893438</name>
</gene>
<evidence type="ECO:0000256" key="9">
    <source>
        <dbReference type="ARBA" id="ARBA00046672"/>
    </source>
</evidence>
<dbReference type="InterPro" id="IPR022644">
    <property type="entry name" value="De-COase2_N"/>
</dbReference>
<evidence type="ECO:0000256" key="10">
    <source>
        <dbReference type="ARBA" id="ARBA00049127"/>
    </source>
</evidence>
<dbReference type="AlphaFoldDB" id="A0A1I8NH61"/>
<dbReference type="PANTHER" id="PTHR11482">
    <property type="entry name" value="ARGININE/DIAMINOPIMELATE/ORNITHINE DECARBOXYLASE"/>
    <property type="match status" value="1"/>
</dbReference>
<dbReference type="PANTHER" id="PTHR11482:SF6">
    <property type="entry name" value="ORNITHINE DECARBOXYLASE 1-RELATED"/>
    <property type="match status" value="1"/>
</dbReference>
<dbReference type="GeneID" id="101893438"/>
<dbReference type="Pfam" id="PF02784">
    <property type="entry name" value="Orn_Arg_deC_N"/>
    <property type="match status" value="1"/>
</dbReference>
<dbReference type="EnsemblMetazoa" id="MDOA015109-RA">
    <property type="protein sequence ID" value="MDOA015109-PA"/>
    <property type="gene ID" value="MDOA015109"/>
</dbReference>
<dbReference type="Proteomes" id="UP001652621">
    <property type="component" value="Unplaced"/>
</dbReference>
<dbReference type="InterPro" id="IPR002433">
    <property type="entry name" value="Orn_de-COase"/>
</dbReference>
<feature type="modified residue" description="N6-(pyridoxal phosphate)lysine" evidence="11">
    <location>
        <position position="61"/>
    </location>
</feature>
<evidence type="ECO:0000256" key="8">
    <source>
        <dbReference type="ARBA" id="ARBA00037173"/>
    </source>
</evidence>
<dbReference type="InterPro" id="IPR009006">
    <property type="entry name" value="Ala_racemase/Decarboxylase_C"/>
</dbReference>
<dbReference type="GO" id="GO:0005737">
    <property type="term" value="C:cytoplasm"/>
    <property type="evidence" value="ECO:0007669"/>
    <property type="project" value="TreeGrafter"/>
</dbReference>
<dbReference type="InterPro" id="IPR000183">
    <property type="entry name" value="Orn/DAP/Arg_de-COase"/>
</dbReference>
<dbReference type="OrthoDB" id="5034579at2759"/>
<dbReference type="InterPro" id="IPR022643">
    <property type="entry name" value="De-COase2_C"/>
</dbReference>
<name>A0A1I8NH61_MUSDO</name>
<organism evidence="15">
    <name type="scientific">Musca domestica</name>
    <name type="common">House fly</name>
    <dbReference type="NCBI Taxonomy" id="7370"/>
    <lineage>
        <taxon>Eukaryota</taxon>
        <taxon>Metazoa</taxon>
        <taxon>Ecdysozoa</taxon>
        <taxon>Arthropoda</taxon>
        <taxon>Hexapoda</taxon>
        <taxon>Insecta</taxon>
        <taxon>Pterygota</taxon>
        <taxon>Neoptera</taxon>
        <taxon>Endopterygota</taxon>
        <taxon>Diptera</taxon>
        <taxon>Brachycera</taxon>
        <taxon>Muscomorpha</taxon>
        <taxon>Muscoidea</taxon>
        <taxon>Muscidae</taxon>
        <taxon>Musca</taxon>
    </lineage>
</organism>
<dbReference type="Pfam" id="PF00278">
    <property type="entry name" value="Orn_DAP_Arg_deC"/>
    <property type="match status" value="1"/>
</dbReference>
<evidence type="ECO:0000259" key="13">
    <source>
        <dbReference type="Pfam" id="PF00278"/>
    </source>
</evidence>
<comment type="cofactor">
    <cofactor evidence="1 11">
        <name>pyridoxal 5'-phosphate</name>
        <dbReference type="ChEBI" id="CHEBI:597326"/>
    </cofactor>
</comment>
<dbReference type="GO" id="GO:0033387">
    <property type="term" value="P:putrescine biosynthetic process from arginine, via ornithine"/>
    <property type="evidence" value="ECO:0007669"/>
    <property type="project" value="TreeGrafter"/>
</dbReference>
<evidence type="ECO:0000256" key="3">
    <source>
        <dbReference type="ARBA" id="ARBA00022898"/>
    </source>
</evidence>
<dbReference type="InterPro" id="IPR022657">
    <property type="entry name" value="De-COase2_CS"/>
</dbReference>
<dbReference type="InterPro" id="IPR022653">
    <property type="entry name" value="De-COase2_pyr-phos_BS"/>
</dbReference>
<keyword evidence="16" id="KW-1185">Reference proteome</keyword>
<dbReference type="GO" id="GO:0004586">
    <property type="term" value="F:ornithine decarboxylase activity"/>
    <property type="evidence" value="ECO:0007669"/>
    <property type="project" value="UniProtKB-EC"/>
</dbReference>
<dbReference type="PRINTS" id="PR01182">
    <property type="entry name" value="ORNDCRBXLASE"/>
</dbReference>
<evidence type="ECO:0000259" key="14">
    <source>
        <dbReference type="Pfam" id="PF02784"/>
    </source>
</evidence>
<dbReference type="VEuPathDB" id="VectorBase:MDOMA2_013018"/>
<feature type="domain" description="Orn/DAP/Arg decarboxylase 2 C-terminal" evidence="13">
    <location>
        <begin position="33"/>
        <end position="366"/>
    </location>
</feature>
<evidence type="ECO:0000313" key="16">
    <source>
        <dbReference type="Proteomes" id="UP001652621"/>
    </source>
</evidence>
<evidence type="ECO:0000256" key="4">
    <source>
        <dbReference type="ARBA" id="ARBA00023115"/>
    </source>
</evidence>
<comment type="function">
    <text evidence="8">Catalyzes the first and rate-limiting step of polyamine biosynthesis that converts ornithine into putrescine, which is the precursor for the polyamines, spermidine and spermine. Polyamines are essential for cell proliferation and are implicated in cellular processes, ranging from DNA replication to apoptosis.</text>
</comment>
<dbReference type="CDD" id="cd00622">
    <property type="entry name" value="PLPDE_III_ODC"/>
    <property type="match status" value="1"/>
</dbReference>
<comment type="pathway">
    <text evidence="6">Amine and polyamine biosynthesis; putrescine biosynthesis via L-ornithine pathway; putrescine from L-ornithine: step 1/1.</text>
</comment>
<evidence type="ECO:0000256" key="11">
    <source>
        <dbReference type="PIRSR" id="PIRSR600183-50"/>
    </source>
</evidence>
<dbReference type="eggNOG" id="KOG0622">
    <property type="taxonomic scope" value="Eukaryota"/>
</dbReference>
<evidence type="ECO:0000313" key="15">
    <source>
        <dbReference type="EnsemblMetazoa" id="MDOA015109-PA"/>
    </source>
</evidence>
<evidence type="ECO:0000256" key="12">
    <source>
        <dbReference type="RuleBase" id="RU003737"/>
    </source>
</evidence>
<feature type="domain" description="Orn/DAP/Arg decarboxylase 2 N-terminal" evidence="14">
    <location>
        <begin position="39"/>
        <end position="270"/>
    </location>
</feature>
<dbReference type="FunFam" id="3.20.20.10:FF:000005">
    <property type="entry name" value="Ornithine decarboxylase"/>
    <property type="match status" value="1"/>
</dbReference>
<accession>A0A1I8NH61</accession>
<dbReference type="KEGG" id="mde:101893438"/>
<keyword evidence="5" id="KW-0456">Lyase</keyword>
<dbReference type="STRING" id="7370.A0A1I8NH61"/>
<evidence type="ECO:0000256" key="5">
    <source>
        <dbReference type="ARBA" id="ARBA00023239"/>
    </source>
</evidence>
<dbReference type="SUPFAM" id="SSF51419">
    <property type="entry name" value="PLP-binding barrel"/>
    <property type="match status" value="1"/>
</dbReference>
<comment type="similarity">
    <text evidence="2 12">Belongs to the Orn/Lys/Arg decarboxylase class-II family.</text>
</comment>
<dbReference type="PROSITE" id="PS00879">
    <property type="entry name" value="ODR_DC_2_2"/>
    <property type="match status" value="1"/>
</dbReference>
<dbReference type="SUPFAM" id="SSF50621">
    <property type="entry name" value="Alanine racemase C-terminal domain-like"/>
    <property type="match status" value="1"/>
</dbReference>
<dbReference type="Gene3D" id="2.40.37.10">
    <property type="entry name" value="Lyase, Ornithine Decarboxylase, Chain A, domain 1"/>
    <property type="match status" value="1"/>
</dbReference>
<evidence type="ECO:0000256" key="7">
    <source>
        <dbReference type="ARBA" id="ARBA00034138"/>
    </source>
</evidence>
<sequence>MTKGHEIKFYKKEINIRQVIKDQALQDTDDALYVCDINDFRRKYEIWDQLMPGIKPHYAVKCNDDIMVIKTLAKLGANFDCASMGEIKLVLDANVEPERIIFAMPCKPLTHLAYAKENGVITSTVDSDFEILKIHRHFPESNLVIRIRCDATDVKLSFGEKFGCNAKTEAPAIMLLAKELKLNVIGISFHVGTGCNELPAYDRAITEAKQLFDFGTKHGFNMTLLDIGGGFPGSDYNKFKEMSEIIKCSIKRNFPEKNINVIAEPGRYFVESAYTLICKIHSKRETKLPDGSVTKHYYINDGVFVSFANVVVEHYHVLVRHLLDDLLPKFKTTIWGPTCDAYDKVGENLELPNMECGDFLIFPNMGAYSIPLATRFNGWGPSNILYLDKASTDGGRENKIR</sequence>
<dbReference type="RefSeq" id="XP_005187899.1">
    <property type="nucleotide sequence ID" value="XM_005187842.3"/>
</dbReference>
<dbReference type="InterPro" id="IPR029066">
    <property type="entry name" value="PLP-binding_barrel"/>
</dbReference>
<evidence type="ECO:0000256" key="6">
    <source>
        <dbReference type="ARBA" id="ARBA00034115"/>
    </source>
</evidence>
<keyword evidence="3 11" id="KW-0663">Pyridoxal phosphate</keyword>
<dbReference type="VEuPathDB" id="VectorBase:MDOA015109"/>
<reference evidence="15" key="1">
    <citation type="submission" date="2020-05" db="UniProtKB">
        <authorList>
            <consortium name="EnsemblMetazoa"/>
        </authorList>
    </citation>
    <scope>IDENTIFICATION</scope>
    <source>
        <strain evidence="15">Aabys</strain>
    </source>
</reference>
<keyword evidence="4" id="KW-0620">Polyamine biosynthesis</keyword>